<dbReference type="Pfam" id="PF01381">
    <property type="entry name" value="HTH_3"/>
    <property type="match status" value="1"/>
</dbReference>
<dbReference type="Gene3D" id="1.10.260.40">
    <property type="entry name" value="lambda repressor-like DNA-binding domains"/>
    <property type="match status" value="1"/>
</dbReference>
<dbReference type="PROSITE" id="PS50943">
    <property type="entry name" value="HTH_CROC1"/>
    <property type="match status" value="1"/>
</dbReference>
<organism evidence="4 5">
    <name type="scientific">Roseovarius nubinhibens</name>
    <dbReference type="NCBI Taxonomy" id="314263"/>
    <lineage>
        <taxon>Bacteria</taxon>
        <taxon>Pseudomonadati</taxon>
        <taxon>Pseudomonadota</taxon>
        <taxon>Alphaproteobacteria</taxon>
        <taxon>Rhodobacterales</taxon>
        <taxon>Roseobacteraceae</taxon>
        <taxon>Roseovarius</taxon>
    </lineage>
</organism>
<keyword evidence="1" id="KW-0238">DNA-binding</keyword>
<dbReference type="PANTHER" id="PTHR46558:SF13">
    <property type="entry name" value="HTH-TYPE TRANSCRIPTIONAL REGULATOR IMMR"/>
    <property type="match status" value="1"/>
</dbReference>
<gene>
    <name evidence="4" type="ORF">DCS45_18180</name>
</gene>
<feature type="region of interest" description="Disordered" evidence="2">
    <location>
        <begin position="1"/>
        <end position="26"/>
    </location>
</feature>
<dbReference type="Proteomes" id="UP000264719">
    <property type="component" value="Unassembled WGS sequence"/>
</dbReference>
<name>A0A348WGX1_9RHOB</name>
<sequence length="143" mass="15796">MIDQARTKDEDFMTETDSEQTWYDPDATTFGDRLAGAREASGMTQTQLARRLGVKEKTIEKWENDLSEPRANRLSMLAGLLNVSILWLISGDGDAPEAPGESAASEATLDDLLRELRQVQAVLTRSAARIERLETQISAVLDA</sequence>
<dbReference type="InterPro" id="IPR001387">
    <property type="entry name" value="Cro/C1-type_HTH"/>
</dbReference>
<reference evidence="4 5" key="1">
    <citation type="journal article" date="2018" name="Nat. Biotechnol.">
        <title>A standardized bacterial taxonomy based on genome phylogeny substantially revises the tree of life.</title>
        <authorList>
            <person name="Parks D.H."/>
            <person name="Chuvochina M."/>
            <person name="Waite D.W."/>
            <person name="Rinke C."/>
            <person name="Skarshewski A."/>
            <person name="Chaumeil P.A."/>
            <person name="Hugenholtz P."/>
        </authorList>
    </citation>
    <scope>NUCLEOTIDE SEQUENCE [LARGE SCALE GENOMIC DNA]</scope>
    <source>
        <strain evidence="4">UBA9169</strain>
    </source>
</reference>
<dbReference type="CDD" id="cd00093">
    <property type="entry name" value="HTH_XRE"/>
    <property type="match status" value="1"/>
</dbReference>
<dbReference type="SMART" id="SM00530">
    <property type="entry name" value="HTH_XRE"/>
    <property type="match status" value="1"/>
</dbReference>
<accession>A0A348WGX1</accession>
<dbReference type="PANTHER" id="PTHR46558">
    <property type="entry name" value="TRACRIPTIONAL REGULATORY PROTEIN-RELATED-RELATED"/>
    <property type="match status" value="1"/>
</dbReference>
<feature type="compositionally biased region" description="Basic and acidic residues" evidence="2">
    <location>
        <begin position="1"/>
        <end position="11"/>
    </location>
</feature>
<comment type="caution">
    <text evidence="4">The sequence shown here is derived from an EMBL/GenBank/DDBJ whole genome shotgun (WGS) entry which is preliminary data.</text>
</comment>
<evidence type="ECO:0000256" key="1">
    <source>
        <dbReference type="ARBA" id="ARBA00023125"/>
    </source>
</evidence>
<protein>
    <submittedName>
        <fullName evidence="4">Transcriptional regulator</fullName>
    </submittedName>
</protein>
<dbReference type="EMBL" id="DMVW01000174">
    <property type="protein sequence ID" value="HAR53783.1"/>
    <property type="molecule type" value="Genomic_DNA"/>
</dbReference>
<dbReference type="GO" id="GO:0003677">
    <property type="term" value="F:DNA binding"/>
    <property type="evidence" value="ECO:0007669"/>
    <property type="project" value="UniProtKB-KW"/>
</dbReference>
<dbReference type="SUPFAM" id="SSF47413">
    <property type="entry name" value="lambda repressor-like DNA-binding domains"/>
    <property type="match status" value="1"/>
</dbReference>
<dbReference type="InterPro" id="IPR010982">
    <property type="entry name" value="Lambda_DNA-bd_dom_sf"/>
</dbReference>
<feature type="domain" description="HTH cro/C1-type" evidence="3">
    <location>
        <begin position="34"/>
        <end position="88"/>
    </location>
</feature>
<evidence type="ECO:0000313" key="5">
    <source>
        <dbReference type="Proteomes" id="UP000264719"/>
    </source>
</evidence>
<evidence type="ECO:0000259" key="3">
    <source>
        <dbReference type="PROSITE" id="PS50943"/>
    </source>
</evidence>
<evidence type="ECO:0000313" key="4">
    <source>
        <dbReference type="EMBL" id="HAR53783.1"/>
    </source>
</evidence>
<evidence type="ECO:0000256" key="2">
    <source>
        <dbReference type="SAM" id="MobiDB-lite"/>
    </source>
</evidence>
<dbReference type="AlphaFoldDB" id="A0A348WGX1"/>
<proteinExistence type="predicted"/>